<accession>A0A3L8PLE9</accession>
<name>A0A3L8PLE9_9ACTN</name>
<gene>
    <name evidence="1" type="ORF">D9V41_09150</name>
</gene>
<dbReference type="EMBL" id="RDBF01000005">
    <property type="protein sequence ID" value="RLV56044.1"/>
    <property type="molecule type" value="Genomic_DNA"/>
</dbReference>
<keyword evidence="2" id="KW-1185">Reference proteome</keyword>
<dbReference type="Proteomes" id="UP000282515">
    <property type="component" value="Unassembled WGS sequence"/>
</dbReference>
<proteinExistence type="predicted"/>
<protein>
    <submittedName>
        <fullName evidence="1">Uncharacterized protein</fullName>
    </submittedName>
</protein>
<sequence length="101" mass="11188">MQAEVTQRVVRAVVTADAQFTRAFRRAEGGDEPPPPNWDLPLLADLTELEIYGSKRASDAGRVLLDRLYEFEEDGGTVGAMEALDQAREKFVRACRADFGS</sequence>
<dbReference type="AlphaFoldDB" id="A0A3L8PLE9"/>
<comment type="caution">
    <text evidence="1">The sequence shown here is derived from an EMBL/GenBank/DDBJ whole genome shotgun (WGS) entry which is preliminary data.</text>
</comment>
<organism evidence="1 2">
    <name type="scientific">Aeromicrobium phragmitis</name>
    <dbReference type="NCBI Taxonomy" id="2478914"/>
    <lineage>
        <taxon>Bacteria</taxon>
        <taxon>Bacillati</taxon>
        <taxon>Actinomycetota</taxon>
        <taxon>Actinomycetes</taxon>
        <taxon>Propionibacteriales</taxon>
        <taxon>Nocardioidaceae</taxon>
        <taxon>Aeromicrobium</taxon>
    </lineage>
</organism>
<evidence type="ECO:0000313" key="2">
    <source>
        <dbReference type="Proteomes" id="UP000282515"/>
    </source>
</evidence>
<evidence type="ECO:0000313" key="1">
    <source>
        <dbReference type="EMBL" id="RLV56044.1"/>
    </source>
</evidence>
<reference evidence="1 2" key="1">
    <citation type="submission" date="2018-10" db="EMBL/GenBank/DDBJ databases">
        <title>Aeromicrobium sp. 9W16Y-2 whole genome shotgun sequence.</title>
        <authorList>
            <person name="Li F."/>
        </authorList>
    </citation>
    <scope>NUCLEOTIDE SEQUENCE [LARGE SCALE GENOMIC DNA]</scope>
    <source>
        <strain evidence="1 2">9W16Y-2</strain>
    </source>
</reference>